<organism evidence="2 3">
    <name type="scientific">Flavobacterium agri</name>
    <dbReference type="NCBI Taxonomy" id="2743471"/>
    <lineage>
        <taxon>Bacteria</taxon>
        <taxon>Pseudomonadati</taxon>
        <taxon>Bacteroidota</taxon>
        <taxon>Flavobacteriia</taxon>
        <taxon>Flavobacteriales</taxon>
        <taxon>Flavobacteriaceae</taxon>
        <taxon>Flavobacterium</taxon>
    </lineage>
</organism>
<comment type="caution">
    <text evidence="2">The sequence shown here is derived from an EMBL/GenBank/DDBJ whole genome shotgun (WGS) entry which is preliminary data.</text>
</comment>
<proteinExistence type="predicted"/>
<reference evidence="2 3" key="1">
    <citation type="submission" date="2020-07" db="EMBL/GenBank/DDBJ databases">
        <authorList>
            <person name="Sun Q."/>
        </authorList>
    </citation>
    <scope>NUCLEOTIDE SEQUENCE [LARGE SCALE GENOMIC DNA]</scope>
    <source>
        <strain evidence="2 3">MAH-1</strain>
    </source>
</reference>
<accession>A0A7Y8Y4P9</accession>
<evidence type="ECO:0000256" key="1">
    <source>
        <dbReference type="SAM" id="Phobius"/>
    </source>
</evidence>
<sequence>MQSNNIFRIGTAYDLTKVVGSSYFIALALANGIGMLINSKFGIFDFLLLIAVAMPLVINRNWFYQFFGFTNVLLWLVLAVAVVSKIRVMETTDFLIGLGLSLSSIAFGLVLIYSGMYGQSRN</sequence>
<feature type="transmembrane region" description="Helical" evidence="1">
    <location>
        <begin position="6"/>
        <end position="29"/>
    </location>
</feature>
<keyword evidence="1" id="KW-0812">Transmembrane</keyword>
<dbReference type="AlphaFoldDB" id="A0A7Y8Y4P9"/>
<dbReference type="Proteomes" id="UP000535020">
    <property type="component" value="Unassembled WGS sequence"/>
</dbReference>
<dbReference type="RefSeq" id="WP_176007129.1">
    <property type="nucleotide sequence ID" value="NZ_JABWMI010000018.1"/>
</dbReference>
<dbReference type="EMBL" id="JACBJI010000007">
    <property type="protein sequence ID" value="NYA72325.1"/>
    <property type="molecule type" value="Genomic_DNA"/>
</dbReference>
<keyword evidence="1" id="KW-0472">Membrane</keyword>
<evidence type="ECO:0000313" key="3">
    <source>
        <dbReference type="Proteomes" id="UP000535020"/>
    </source>
</evidence>
<protein>
    <submittedName>
        <fullName evidence="2">Uncharacterized protein</fullName>
    </submittedName>
</protein>
<name>A0A7Y8Y4P9_9FLAO</name>
<keyword evidence="1" id="KW-1133">Transmembrane helix</keyword>
<evidence type="ECO:0000313" key="2">
    <source>
        <dbReference type="EMBL" id="NYA72325.1"/>
    </source>
</evidence>
<feature type="transmembrane region" description="Helical" evidence="1">
    <location>
        <begin position="41"/>
        <end position="58"/>
    </location>
</feature>
<gene>
    <name evidence="2" type="ORF">HZF10_15450</name>
</gene>
<feature type="transmembrane region" description="Helical" evidence="1">
    <location>
        <begin position="95"/>
        <end position="116"/>
    </location>
</feature>
<feature type="transmembrane region" description="Helical" evidence="1">
    <location>
        <begin position="64"/>
        <end position="83"/>
    </location>
</feature>
<keyword evidence="3" id="KW-1185">Reference proteome</keyword>